<reference evidence="3 4" key="1">
    <citation type="submission" date="2014-04" db="EMBL/GenBank/DDBJ databases">
        <authorList>
            <consortium name="DOE Joint Genome Institute"/>
            <person name="Kuo A."/>
            <person name="Zuccaro A."/>
            <person name="Kohler A."/>
            <person name="Nagy L.G."/>
            <person name="Floudas D."/>
            <person name="Copeland A."/>
            <person name="Barry K.W."/>
            <person name="Cichocki N."/>
            <person name="Veneault-Fourrey C."/>
            <person name="LaButti K."/>
            <person name="Lindquist E.A."/>
            <person name="Lipzen A."/>
            <person name="Lundell T."/>
            <person name="Morin E."/>
            <person name="Murat C."/>
            <person name="Sun H."/>
            <person name="Tunlid A."/>
            <person name="Henrissat B."/>
            <person name="Grigoriev I.V."/>
            <person name="Hibbett D.S."/>
            <person name="Martin F."/>
            <person name="Nordberg H.P."/>
            <person name="Cantor M.N."/>
            <person name="Hua S.X."/>
        </authorList>
    </citation>
    <scope>NUCLEOTIDE SEQUENCE [LARGE SCALE GENOMIC DNA]</scope>
    <source>
        <strain evidence="3 4">MAFF 305830</strain>
    </source>
</reference>
<feature type="signal peptide" evidence="2">
    <location>
        <begin position="1"/>
        <end position="18"/>
    </location>
</feature>
<feature type="compositionally biased region" description="Low complexity" evidence="1">
    <location>
        <begin position="142"/>
        <end position="163"/>
    </location>
</feature>
<feature type="chain" id="PRO_5002159157" description="Extracellular membrane protein CFEM domain-containing protein" evidence="2">
    <location>
        <begin position="19"/>
        <end position="187"/>
    </location>
</feature>
<accession>A0A0C2XYD7</accession>
<dbReference type="AlphaFoldDB" id="A0A0C2XYD7"/>
<name>A0A0C2XYD7_SERVB</name>
<feature type="region of interest" description="Disordered" evidence="1">
    <location>
        <begin position="129"/>
        <end position="163"/>
    </location>
</feature>
<evidence type="ECO:0000313" key="4">
    <source>
        <dbReference type="Proteomes" id="UP000054097"/>
    </source>
</evidence>
<dbReference type="Proteomes" id="UP000054097">
    <property type="component" value="Unassembled WGS sequence"/>
</dbReference>
<sequence length="187" mass="19410">MKIFLLVNILAFGLFVNAADTLNGCSNPACDYCEALAATCQDAATASQNGTDCLCTQRFTVNLERCLRGYICAWDGTGSTTSPDVCPDVYCPGTFDQSFIQQCPGVTGPPYSLPTPDPGQTVTSLTRTTVNNNPSQTLTSVPSSGTNSAPGSTSSSSSSAPNTGYALTPPVSLSLASLVAFSVYLYL</sequence>
<dbReference type="OrthoDB" id="3263182at2759"/>
<gene>
    <name evidence="3" type="ORF">M408DRAFT_325450</name>
</gene>
<proteinExistence type="predicted"/>
<evidence type="ECO:0000256" key="1">
    <source>
        <dbReference type="SAM" id="MobiDB-lite"/>
    </source>
</evidence>
<reference evidence="4" key="2">
    <citation type="submission" date="2015-01" db="EMBL/GenBank/DDBJ databases">
        <title>Evolutionary Origins and Diversification of the Mycorrhizal Mutualists.</title>
        <authorList>
            <consortium name="DOE Joint Genome Institute"/>
            <consortium name="Mycorrhizal Genomics Consortium"/>
            <person name="Kohler A."/>
            <person name="Kuo A."/>
            <person name="Nagy L.G."/>
            <person name="Floudas D."/>
            <person name="Copeland A."/>
            <person name="Barry K.W."/>
            <person name="Cichocki N."/>
            <person name="Veneault-Fourrey C."/>
            <person name="LaButti K."/>
            <person name="Lindquist E.A."/>
            <person name="Lipzen A."/>
            <person name="Lundell T."/>
            <person name="Morin E."/>
            <person name="Murat C."/>
            <person name="Riley R."/>
            <person name="Ohm R."/>
            <person name="Sun H."/>
            <person name="Tunlid A."/>
            <person name="Henrissat B."/>
            <person name="Grigoriev I.V."/>
            <person name="Hibbett D.S."/>
            <person name="Martin F."/>
        </authorList>
    </citation>
    <scope>NUCLEOTIDE SEQUENCE [LARGE SCALE GENOMIC DNA]</scope>
    <source>
        <strain evidence="4">MAFF 305830</strain>
    </source>
</reference>
<protein>
    <recommendedName>
        <fullName evidence="5">Extracellular membrane protein CFEM domain-containing protein</fullName>
    </recommendedName>
</protein>
<feature type="compositionally biased region" description="Polar residues" evidence="1">
    <location>
        <begin position="129"/>
        <end position="141"/>
    </location>
</feature>
<keyword evidence="2" id="KW-0732">Signal</keyword>
<evidence type="ECO:0000313" key="3">
    <source>
        <dbReference type="EMBL" id="KIM33877.1"/>
    </source>
</evidence>
<evidence type="ECO:0000256" key="2">
    <source>
        <dbReference type="SAM" id="SignalP"/>
    </source>
</evidence>
<dbReference type="HOGENOM" id="CLU_124587_0_0_1"/>
<keyword evidence="4" id="KW-1185">Reference proteome</keyword>
<dbReference type="EMBL" id="KN824277">
    <property type="protein sequence ID" value="KIM33877.1"/>
    <property type="molecule type" value="Genomic_DNA"/>
</dbReference>
<evidence type="ECO:0008006" key="5">
    <source>
        <dbReference type="Google" id="ProtNLM"/>
    </source>
</evidence>
<organism evidence="3 4">
    <name type="scientific">Serendipita vermifera MAFF 305830</name>
    <dbReference type="NCBI Taxonomy" id="933852"/>
    <lineage>
        <taxon>Eukaryota</taxon>
        <taxon>Fungi</taxon>
        <taxon>Dikarya</taxon>
        <taxon>Basidiomycota</taxon>
        <taxon>Agaricomycotina</taxon>
        <taxon>Agaricomycetes</taxon>
        <taxon>Sebacinales</taxon>
        <taxon>Serendipitaceae</taxon>
        <taxon>Serendipita</taxon>
    </lineage>
</organism>